<dbReference type="AlphaFoldDB" id="A0A5C8P7J1"/>
<keyword evidence="1" id="KW-0678">Repressor</keyword>
<dbReference type="SUPFAM" id="SSF46689">
    <property type="entry name" value="Homeodomain-like"/>
    <property type="match status" value="1"/>
</dbReference>
<organism evidence="8 9">
    <name type="scientific">Vineibacter terrae</name>
    <dbReference type="NCBI Taxonomy" id="2586908"/>
    <lineage>
        <taxon>Bacteria</taxon>
        <taxon>Pseudomonadati</taxon>
        <taxon>Pseudomonadota</taxon>
        <taxon>Alphaproteobacteria</taxon>
        <taxon>Hyphomicrobiales</taxon>
        <taxon>Vineibacter</taxon>
    </lineage>
</organism>
<dbReference type="GO" id="GO:0000976">
    <property type="term" value="F:transcription cis-regulatory region binding"/>
    <property type="evidence" value="ECO:0007669"/>
    <property type="project" value="TreeGrafter"/>
</dbReference>
<evidence type="ECO:0000256" key="3">
    <source>
        <dbReference type="ARBA" id="ARBA00023125"/>
    </source>
</evidence>
<dbReference type="PANTHER" id="PTHR30055:SF175">
    <property type="entry name" value="HTH-TYPE TRANSCRIPTIONAL REPRESSOR KSTR2"/>
    <property type="match status" value="1"/>
</dbReference>
<accession>A0A5C8P7J1</accession>
<evidence type="ECO:0000313" key="9">
    <source>
        <dbReference type="Proteomes" id="UP000321638"/>
    </source>
</evidence>
<dbReference type="OrthoDB" id="9779746at2"/>
<dbReference type="PRINTS" id="PR00455">
    <property type="entry name" value="HTHTETR"/>
</dbReference>
<feature type="DNA-binding region" description="H-T-H motif" evidence="5">
    <location>
        <begin position="53"/>
        <end position="72"/>
    </location>
</feature>
<dbReference type="Gene3D" id="1.10.357.10">
    <property type="entry name" value="Tetracycline Repressor, domain 2"/>
    <property type="match status" value="1"/>
</dbReference>
<evidence type="ECO:0000256" key="4">
    <source>
        <dbReference type="ARBA" id="ARBA00023163"/>
    </source>
</evidence>
<dbReference type="Proteomes" id="UP000321638">
    <property type="component" value="Unassembled WGS sequence"/>
</dbReference>
<dbReference type="InterPro" id="IPR036271">
    <property type="entry name" value="Tet_transcr_reg_TetR-rel_C_sf"/>
</dbReference>
<evidence type="ECO:0000256" key="5">
    <source>
        <dbReference type="PROSITE-ProRule" id="PRU00335"/>
    </source>
</evidence>
<keyword evidence="4" id="KW-0804">Transcription</keyword>
<dbReference type="SUPFAM" id="SSF48498">
    <property type="entry name" value="Tetracyclin repressor-like, C-terminal domain"/>
    <property type="match status" value="1"/>
</dbReference>
<keyword evidence="9" id="KW-1185">Reference proteome</keyword>
<feature type="region of interest" description="Disordered" evidence="6">
    <location>
        <begin position="1"/>
        <end position="26"/>
    </location>
</feature>
<keyword evidence="2" id="KW-0805">Transcription regulation</keyword>
<dbReference type="InterPro" id="IPR009057">
    <property type="entry name" value="Homeodomain-like_sf"/>
</dbReference>
<dbReference type="PROSITE" id="PS01081">
    <property type="entry name" value="HTH_TETR_1"/>
    <property type="match status" value="1"/>
</dbReference>
<evidence type="ECO:0000256" key="2">
    <source>
        <dbReference type="ARBA" id="ARBA00023015"/>
    </source>
</evidence>
<feature type="domain" description="HTH tetR-type" evidence="7">
    <location>
        <begin position="30"/>
        <end position="90"/>
    </location>
</feature>
<dbReference type="Gene3D" id="1.10.10.60">
    <property type="entry name" value="Homeodomain-like"/>
    <property type="match status" value="1"/>
</dbReference>
<evidence type="ECO:0000256" key="6">
    <source>
        <dbReference type="SAM" id="MobiDB-lite"/>
    </source>
</evidence>
<dbReference type="PANTHER" id="PTHR30055">
    <property type="entry name" value="HTH-TYPE TRANSCRIPTIONAL REGULATOR RUTR"/>
    <property type="match status" value="1"/>
</dbReference>
<comment type="caution">
    <text evidence="8">The sequence shown here is derived from an EMBL/GenBank/DDBJ whole genome shotgun (WGS) entry which is preliminary data.</text>
</comment>
<evidence type="ECO:0000259" key="7">
    <source>
        <dbReference type="PROSITE" id="PS50977"/>
    </source>
</evidence>
<evidence type="ECO:0000256" key="1">
    <source>
        <dbReference type="ARBA" id="ARBA00022491"/>
    </source>
</evidence>
<dbReference type="InterPro" id="IPR001647">
    <property type="entry name" value="HTH_TetR"/>
</dbReference>
<dbReference type="EMBL" id="VDUZ01000081">
    <property type="protein sequence ID" value="TXL69484.1"/>
    <property type="molecule type" value="Genomic_DNA"/>
</dbReference>
<dbReference type="InterPro" id="IPR041490">
    <property type="entry name" value="KstR2_TetR_C"/>
</dbReference>
<protein>
    <submittedName>
        <fullName evidence="8">TetR/AcrR family transcriptional regulator</fullName>
    </submittedName>
</protein>
<dbReference type="Pfam" id="PF00440">
    <property type="entry name" value="TetR_N"/>
    <property type="match status" value="1"/>
</dbReference>
<gene>
    <name evidence="8" type="ORF">FHP25_38785</name>
</gene>
<dbReference type="PROSITE" id="PS50977">
    <property type="entry name" value="HTH_TETR_2"/>
    <property type="match status" value="1"/>
</dbReference>
<keyword evidence="3 5" id="KW-0238">DNA-binding</keyword>
<reference evidence="8 9" key="1">
    <citation type="submission" date="2019-06" db="EMBL/GenBank/DDBJ databases">
        <title>New taxonomy in bacterial strain CC-CFT640, isolated from vineyard.</title>
        <authorList>
            <person name="Lin S.-Y."/>
            <person name="Tsai C.-F."/>
            <person name="Young C.-C."/>
        </authorList>
    </citation>
    <scope>NUCLEOTIDE SEQUENCE [LARGE SCALE GENOMIC DNA]</scope>
    <source>
        <strain evidence="8 9">CC-CFT640</strain>
    </source>
</reference>
<dbReference type="InterPro" id="IPR023772">
    <property type="entry name" value="DNA-bd_HTH_TetR-type_CS"/>
</dbReference>
<name>A0A5C8P7J1_9HYPH</name>
<sequence>MPQAQRGKVEEAGMTGRWRSAVPSREEQHALKRRAVVKEAGRAFGRFGFHNTSLDDVARALHISKPTFYRYFENKQALLFECHTLALDLGEESVAFAQRNGATGLDKVLLMIRHYVAVYARELGAVGIVTDFHSLAPEHRRIVQKRRDRFDRILRGFVSEGIADGSIPPCDPRMVVSCFMGAINWVPVWFSSAGPRSGEELAEAFARIFATGLQSATADAGKALSMKLSPSPVTS</sequence>
<evidence type="ECO:0000313" key="8">
    <source>
        <dbReference type="EMBL" id="TXL69484.1"/>
    </source>
</evidence>
<dbReference type="InterPro" id="IPR050109">
    <property type="entry name" value="HTH-type_TetR-like_transc_reg"/>
</dbReference>
<proteinExistence type="predicted"/>
<dbReference type="Pfam" id="PF17932">
    <property type="entry name" value="TetR_C_24"/>
    <property type="match status" value="1"/>
</dbReference>
<dbReference type="GO" id="GO:0003700">
    <property type="term" value="F:DNA-binding transcription factor activity"/>
    <property type="evidence" value="ECO:0007669"/>
    <property type="project" value="TreeGrafter"/>
</dbReference>